<dbReference type="Pfam" id="PF07729">
    <property type="entry name" value="FCD"/>
    <property type="match status" value="1"/>
</dbReference>
<dbReference type="SMART" id="SM00895">
    <property type="entry name" value="FCD"/>
    <property type="match status" value="1"/>
</dbReference>
<dbReference type="InterPro" id="IPR000485">
    <property type="entry name" value="AsnC-type_HTH_dom"/>
</dbReference>
<keyword evidence="3" id="KW-0804">Transcription</keyword>
<dbReference type="SMART" id="SM00345">
    <property type="entry name" value="HTH_GNTR"/>
    <property type="match status" value="1"/>
</dbReference>
<protein>
    <submittedName>
        <fullName evidence="5">DNA-binding GntR family transcriptional regulator</fullName>
    </submittedName>
</protein>
<dbReference type="AlphaFoldDB" id="A0A840F2N5"/>
<reference evidence="5 6" key="1">
    <citation type="submission" date="2020-08" db="EMBL/GenBank/DDBJ databases">
        <title>Sequencing the genomes of 1000 actinobacteria strains.</title>
        <authorList>
            <person name="Klenk H.-P."/>
        </authorList>
    </citation>
    <scope>NUCLEOTIDE SEQUENCE [LARGE SCALE GENOMIC DNA]</scope>
    <source>
        <strain evidence="5 6">DSM 45298</strain>
    </source>
</reference>
<dbReference type="InterPro" id="IPR036390">
    <property type="entry name" value="WH_DNA-bd_sf"/>
</dbReference>
<dbReference type="EMBL" id="JACIFP010000003">
    <property type="protein sequence ID" value="MBB4138161.1"/>
    <property type="molecule type" value="Genomic_DNA"/>
</dbReference>
<sequence>MAGKLAAVQAGSTLAERTYQALRDSIELGRLLPGERITERALASSLGVSPTPVREAIRRLEQERLIERTGPRTVRVSQPTTETLHELAYTEACLRAIAARFATTKISDSEVDHLQQVVDRMEKAATAGETREVLRLASEFDQKLQDASGNEIITALAANVTAFGPSRRWRAVNEIVQHDQTTMMKRLDDHRAILDALRAKDADRVEHTVRQHIMSAADYFITAAVPES</sequence>
<dbReference type="Gene3D" id="1.20.120.530">
    <property type="entry name" value="GntR ligand-binding domain-like"/>
    <property type="match status" value="1"/>
</dbReference>
<dbReference type="PROSITE" id="PS50949">
    <property type="entry name" value="HTH_GNTR"/>
    <property type="match status" value="1"/>
</dbReference>
<proteinExistence type="predicted"/>
<accession>A0A840F2N5</accession>
<dbReference type="Pfam" id="PF00392">
    <property type="entry name" value="GntR"/>
    <property type="match status" value="1"/>
</dbReference>
<evidence type="ECO:0000313" key="6">
    <source>
        <dbReference type="Proteomes" id="UP000551501"/>
    </source>
</evidence>
<name>A0A840F2N5_9ACTN</name>
<comment type="caution">
    <text evidence="5">The sequence shown here is derived from an EMBL/GenBank/DDBJ whole genome shotgun (WGS) entry which is preliminary data.</text>
</comment>
<dbReference type="PANTHER" id="PTHR43537:SF24">
    <property type="entry name" value="GLUCONATE OPERON TRANSCRIPTIONAL REPRESSOR"/>
    <property type="match status" value="1"/>
</dbReference>
<evidence type="ECO:0000256" key="1">
    <source>
        <dbReference type="ARBA" id="ARBA00023015"/>
    </source>
</evidence>
<dbReference type="RefSeq" id="WP_183373385.1">
    <property type="nucleotide sequence ID" value="NZ_BAABHL010000172.1"/>
</dbReference>
<dbReference type="SUPFAM" id="SSF46785">
    <property type="entry name" value="Winged helix' DNA-binding domain"/>
    <property type="match status" value="1"/>
</dbReference>
<dbReference type="PRINTS" id="PR00033">
    <property type="entry name" value="HTHASNC"/>
</dbReference>
<dbReference type="InterPro" id="IPR036388">
    <property type="entry name" value="WH-like_DNA-bd_sf"/>
</dbReference>
<feature type="domain" description="HTH gntR-type" evidence="4">
    <location>
        <begin position="12"/>
        <end position="79"/>
    </location>
</feature>
<dbReference type="SUPFAM" id="SSF48008">
    <property type="entry name" value="GntR ligand-binding domain-like"/>
    <property type="match status" value="1"/>
</dbReference>
<dbReference type="InterPro" id="IPR011711">
    <property type="entry name" value="GntR_C"/>
</dbReference>
<dbReference type="GO" id="GO:0003700">
    <property type="term" value="F:DNA-binding transcription factor activity"/>
    <property type="evidence" value="ECO:0007669"/>
    <property type="project" value="InterPro"/>
</dbReference>
<evidence type="ECO:0000259" key="4">
    <source>
        <dbReference type="PROSITE" id="PS50949"/>
    </source>
</evidence>
<organism evidence="5 6">
    <name type="scientific">Gordonia humi</name>
    <dbReference type="NCBI Taxonomy" id="686429"/>
    <lineage>
        <taxon>Bacteria</taxon>
        <taxon>Bacillati</taxon>
        <taxon>Actinomycetota</taxon>
        <taxon>Actinomycetes</taxon>
        <taxon>Mycobacteriales</taxon>
        <taxon>Gordoniaceae</taxon>
        <taxon>Gordonia</taxon>
    </lineage>
</organism>
<dbReference type="Gene3D" id="1.10.10.10">
    <property type="entry name" value="Winged helix-like DNA-binding domain superfamily/Winged helix DNA-binding domain"/>
    <property type="match status" value="1"/>
</dbReference>
<dbReference type="InterPro" id="IPR000524">
    <property type="entry name" value="Tscrpt_reg_HTH_GntR"/>
</dbReference>
<gene>
    <name evidence="5" type="ORF">BKA16_004786</name>
</gene>
<dbReference type="PANTHER" id="PTHR43537">
    <property type="entry name" value="TRANSCRIPTIONAL REGULATOR, GNTR FAMILY"/>
    <property type="match status" value="1"/>
</dbReference>
<evidence type="ECO:0000256" key="3">
    <source>
        <dbReference type="ARBA" id="ARBA00023163"/>
    </source>
</evidence>
<evidence type="ECO:0000256" key="2">
    <source>
        <dbReference type="ARBA" id="ARBA00023125"/>
    </source>
</evidence>
<keyword evidence="2 5" id="KW-0238">DNA-binding</keyword>
<evidence type="ECO:0000313" key="5">
    <source>
        <dbReference type="EMBL" id="MBB4138161.1"/>
    </source>
</evidence>
<dbReference type="CDD" id="cd07377">
    <property type="entry name" value="WHTH_GntR"/>
    <property type="match status" value="1"/>
</dbReference>
<dbReference type="Proteomes" id="UP000551501">
    <property type="component" value="Unassembled WGS sequence"/>
</dbReference>
<dbReference type="GO" id="GO:0043565">
    <property type="term" value="F:sequence-specific DNA binding"/>
    <property type="evidence" value="ECO:0007669"/>
    <property type="project" value="InterPro"/>
</dbReference>
<keyword evidence="6" id="KW-1185">Reference proteome</keyword>
<keyword evidence="1" id="KW-0805">Transcription regulation</keyword>
<dbReference type="InterPro" id="IPR008920">
    <property type="entry name" value="TF_FadR/GntR_C"/>
</dbReference>